<dbReference type="Proteomes" id="UP000239485">
    <property type="component" value="Unassembled WGS sequence"/>
</dbReference>
<evidence type="ECO:0000313" key="3">
    <source>
        <dbReference type="EMBL" id="PPK90180.1"/>
    </source>
</evidence>
<name>A0A2S6IC22_9ACTN</name>
<evidence type="ECO:0000259" key="2">
    <source>
        <dbReference type="SMART" id="SM00860"/>
    </source>
</evidence>
<dbReference type="Gene3D" id="3.40.1580.10">
    <property type="entry name" value="SMI1/KNR4-like"/>
    <property type="match status" value="1"/>
</dbReference>
<dbReference type="SMART" id="SM00860">
    <property type="entry name" value="SMI1_KNR4"/>
    <property type="match status" value="1"/>
</dbReference>
<feature type="region of interest" description="Disordered" evidence="1">
    <location>
        <begin position="151"/>
        <end position="172"/>
    </location>
</feature>
<feature type="compositionally biased region" description="Acidic residues" evidence="1">
    <location>
        <begin position="156"/>
        <end position="172"/>
    </location>
</feature>
<evidence type="ECO:0000313" key="4">
    <source>
        <dbReference type="Proteomes" id="UP000239485"/>
    </source>
</evidence>
<dbReference type="AlphaFoldDB" id="A0A2S6IC22"/>
<feature type="domain" description="Knr4/Smi1-like" evidence="2">
    <location>
        <begin position="15"/>
        <end position="150"/>
    </location>
</feature>
<protein>
    <submittedName>
        <fullName evidence="3">SUKH superfamily protein</fullName>
    </submittedName>
</protein>
<reference evidence="3 4" key="1">
    <citation type="submission" date="2018-02" db="EMBL/GenBank/DDBJ databases">
        <title>Genomic Encyclopedia of Archaeal and Bacterial Type Strains, Phase II (KMG-II): from individual species to whole genera.</title>
        <authorList>
            <person name="Goeker M."/>
        </authorList>
    </citation>
    <scope>NUCLEOTIDE SEQUENCE [LARGE SCALE GENOMIC DNA]</scope>
    <source>
        <strain evidence="3 4">DSM 22857</strain>
    </source>
</reference>
<dbReference type="InterPro" id="IPR037883">
    <property type="entry name" value="Knr4/Smi1-like_sf"/>
</dbReference>
<proteinExistence type="predicted"/>
<comment type="caution">
    <text evidence="3">The sequence shown here is derived from an EMBL/GenBank/DDBJ whole genome shotgun (WGS) entry which is preliminary data.</text>
</comment>
<dbReference type="EMBL" id="PTJD01000028">
    <property type="protein sequence ID" value="PPK90180.1"/>
    <property type="molecule type" value="Genomic_DNA"/>
</dbReference>
<dbReference type="OrthoDB" id="4827574at2"/>
<keyword evidence="4" id="KW-1185">Reference proteome</keyword>
<accession>A0A2S6IC22</accession>
<dbReference type="InterPro" id="IPR018958">
    <property type="entry name" value="Knr4/Smi1-like_dom"/>
</dbReference>
<dbReference type="SUPFAM" id="SSF160631">
    <property type="entry name" value="SMI1/KNR4-like"/>
    <property type="match status" value="1"/>
</dbReference>
<evidence type="ECO:0000256" key="1">
    <source>
        <dbReference type="SAM" id="MobiDB-lite"/>
    </source>
</evidence>
<organism evidence="3 4">
    <name type="scientific">Kineococcus xinjiangensis</name>
    <dbReference type="NCBI Taxonomy" id="512762"/>
    <lineage>
        <taxon>Bacteria</taxon>
        <taxon>Bacillati</taxon>
        <taxon>Actinomycetota</taxon>
        <taxon>Actinomycetes</taxon>
        <taxon>Kineosporiales</taxon>
        <taxon>Kineosporiaceae</taxon>
        <taxon>Kineococcus</taxon>
    </lineage>
</organism>
<dbReference type="Pfam" id="PF09346">
    <property type="entry name" value="SMI1_KNR4"/>
    <property type="match status" value="1"/>
</dbReference>
<sequence length="172" mass="19132">MPELFDDGDYYTGPPLTDALITRAEEALGVKLPASYLAALRERNGGHLRRSCLPTTFPTTWSHDHFEVHGLLGLGGEWGIDSEFGSRYMIPEWDYPDVGVVICSTPSAGHDTVMLDYSDCGPKGEPAVVYVDEDRVPRRVADDFAEFLDRLRPCDEYDEDDEDDEGEGDGEP</sequence>
<gene>
    <name evidence="3" type="ORF">CLV92_12810</name>
</gene>
<dbReference type="RefSeq" id="WP_104435944.1">
    <property type="nucleotide sequence ID" value="NZ_PTJD01000028.1"/>
</dbReference>